<keyword evidence="8" id="KW-1185">Reference proteome</keyword>
<evidence type="ECO:0000313" key="7">
    <source>
        <dbReference type="EMBL" id="PWA23334.1"/>
    </source>
</evidence>
<comment type="caution">
    <text evidence="7">The sequence shown here is derived from an EMBL/GenBank/DDBJ whole genome shotgun (WGS) entry which is preliminary data.</text>
</comment>
<sequence>MAATARCCCATFVVTNGASSRAGTLLFTIERSDRIPPTLGVNAGLRLQDGSVAAVTPDLLRLTDPDTAASNLTFIVTLLPRYGKLLLRGAPLPSPPRFLQTDIDQLDLAYRHVPGSPARPDRFCFLPSDGTNKGYLEFGQLKEEPAVFSIQVSSNRSTCNSAAGSGPVQLLPTGPHQPDRTSRFRLAGEARQNRTETCLCGSATCRSSRNNLEPQM</sequence>
<dbReference type="Proteomes" id="UP000250572">
    <property type="component" value="Unassembled WGS sequence"/>
</dbReference>
<evidence type="ECO:0000256" key="4">
    <source>
        <dbReference type="PROSITE-ProRule" id="PRU01201"/>
    </source>
</evidence>
<dbReference type="PROSITE" id="PS51854">
    <property type="entry name" value="CSPG"/>
    <property type="match status" value="1"/>
</dbReference>
<keyword evidence="2" id="KW-0677">Repeat</keyword>
<keyword evidence="3" id="KW-0325">Glycoprotein</keyword>
<evidence type="ECO:0000256" key="1">
    <source>
        <dbReference type="ARBA" id="ARBA00022729"/>
    </source>
</evidence>
<evidence type="ECO:0000256" key="3">
    <source>
        <dbReference type="ARBA" id="ARBA00023180"/>
    </source>
</evidence>
<dbReference type="InterPro" id="IPR003616">
    <property type="entry name" value="Post-SET_dom"/>
</dbReference>
<name>A0A315VJZ9_GAMAF</name>
<gene>
    <name evidence="7" type="ORF">CCH79_00020392</name>
</gene>
<feature type="repeat" description="CSPG" evidence="4">
    <location>
        <begin position="36"/>
        <end position="128"/>
    </location>
</feature>
<evidence type="ECO:0000313" key="8">
    <source>
        <dbReference type="Proteomes" id="UP000250572"/>
    </source>
</evidence>
<proteinExistence type="predicted"/>
<organism evidence="7 8">
    <name type="scientific">Gambusia affinis</name>
    <name type="common">Western mosquitofish</name>
    <name type="synonym">Heterandria affinis</name>
    <dbReference type="NCBI Taxonomy" id="33528"/>
    <lineage>
        <taxon>Eukaryota</taxon>
        <taxon>Metazoa</taxon>
        <taxon>Chordata</taxon>
        <taxon>Craniata</taxon>
        <taxon>Vertebrata</taxon>
        <taxon>Euteleostomi</taxon>
        <taxon>Actinopterygii</taxon>
        <taxon>Neopterygii</taxon>
        <taxon>Teleostei</taxon>
        <taxon>Neoteleostei</taxon>
        <taxon>Acanthomorphata</taxon>
        <taxon>Ovalentaria</taxon>
        <taxon>Atherinomorphae</taxon>
        <taxon>Cyprinodontiformes</taxon>
        <taxon>Poeciliidae</taxon>
        <taxon>Poeciliinae</taxon>
        <taxon>Gambusia</taxon>
    </lineage>
</organism>
<evidence type="ECO:0000259" key="6">
    <source>
        <dbReference type="PROSITE" id="PS50868"/>
    </source>
</evidence>
<feature type="region of interest" description="Disordered" evidence="5">
    <location>
        <begin position="159"/>
        <end position="179"/>
    </location>
</feature>
<dbReference type="PROSITE" id="PS50868">
    <property type="entry name" value="POST_SET"/>
    <property type="match status" value="1"/>
</dbReference>
<dbReference type="InterPro" id="IPR039005">
    <property type="entry name" value="CSPG_rpt"/>
</dbReference>
<evidence type="ECO:0000256" key="5">
    <source>
        <dbReference type="SAM" id="MobiDB-lite"/>
    </source>
</evidence>
<reference evidence="7 8" key="1">
    <citation type="journal article" date="2018" name="G3 (Bethesda)">
        <title>A High-Quality Reference Genome for the Invasive Mosquitofish Gambusia affinis Using a Chicago Library.</title>
        <authorList>
            <person name="Hoffberg S.L."/>
            <person name="Troendle N.J."/>
            <person name="Glenn T.C."/>
            <person name="Mahmud O."/>
            <person name="Louha S."/>
            <person name="Chalopin D."/>
            <person name="Bennetzen J.L."/>
            <person name="Mauricio R."/>
        </authorList>
    </citation>
    <scope>NUCLEOTIDE SEQUENCE [LARGE SCALE GENOMIC DNA]</scope>
    <source>
        <strain evidence="7">NE01/NJP1002.9</strain>
        <tissue evidence="7">Muscle</tissue>
    </source>
</reference>
<keyword evidence="1" id="KW-0732">Signal</keyword>
<dbReference type="EMBL" id="NHOQ01001602">
    <property type="protein sequence ID" value="PWA23334.1"/>
    <property type="molecule type" value="Genomic_DNA"/>
</dbReference>
<dbReference type="PANTHER" id="PTHR45739:SF3">
    <property type="entry name" value="FRAS-RELATED EXTRACELLULAR MATRIX PROTEIN 1B PRECURSOR"/>
    <property type="match status" value="1"/>
</dbReference>
<dbReference type="GO" id="GO:0009653">
    <property type="term" value="P:anatomical structure morphogenesis"/>
    <property type="evidence" value="ECO:0007669"/>
    <property type="project" value="TreeGrafter"/>
</dbReference>
<protein>
    <recommendedName>
        <fullName evidence="6">Post-SET domain-containing protein</fullName>
    </recommendedName>
</protein>
<dbReference type="AlphaFoldDB" id="A0A315VJZ9"/>
<accession>A0A315VJZ9</accession>
<dbReference type="PANTHER" id="PTHR45739">
    <property type="entry name" value="MATRIX PROTEIN, PUTATIVE-RELATED"/>
    <property type="match status" value="1"/>
</dbReference>
<evidence type="ECO:0000256" key="2">
    <source>
        <dbReference type="ARBA" id="ARBA00022737"/>
    </source>
</evidence>
<feature type="domain" description="Post-SET" evidence="6">
    <location>
        <begin position="194"/>
        <end position="210"/>
    </location>
</feature>
<dbReference type="InterPro" id="IPR051561">
    <property type="entry name" value="FRAS1_ECM"/>
</dbReference>
<dbReference type="Pfam" id="PF16184">
    <property type="entry name" value="Cadherin_3"/>
    <property type="match status" value="1"/>
</dbReference>